<dbReference type="EMBL" id="JAEMUH010000015">
    <property type="protein sequence ID" value="MBJ7552025.1"/>
    <property type="molecule type" value="Genomic_DNA"/>
</dbReference>
<dbReference type="PANTHER" id="PTHR10953">
    <property type="entry name" value="UBIQUITIN-ACTIVATING ENZYME E1"/>
    <property type="match status" value="1"/>
</dbReference>
<feature type="domain" description="Rhodanese" evidence="1">
    <location>
        <begin position="297"/>
        <end position="388"/>
    </location>
</feature>
<dbReference type="Pfam" id="PF00581">
    <property type="entry name" value="Rhodanese"/>
    <property type="match status" value="1"/>
</dbReference>
<comment type="caution">
    <text evidence="2">The sequence shown here is derived from an EMBL/GenBank/DDBJ whole genome shotgun (WGS) entry which is preliminary data.</text>
</comment>
<dbReference type="InterPro" id="IPR035985">
    <property type="entry name" value="Ubiquitin-activating_enz"/>
</dbReference>
<sequence>MQIPLISSDLPELSAEEYTRYSRHILLPNVGMEGQRRLKAARVLVIGAGGLGSPTLLYLAAAGIGTLGVIDFDKVDMSNLQRQIIHRMSTVDTPKTASAQLAIQDLNPHVNVRVHEEALTNDNAIALFNEYDIILDGTDNFATRYLVNDACVLANKPYVWGAIYRFEGQSSVFWEQAPEGCGLNYRDLYPVPPPPEMAPSCSEGGVFGVLCASIASIMSTEVLKLILGVGNSLLGRLAVYDALDMTYRFLSIRKAQERKHITELEDYQYFCRGSIVDDIQDVVPSINVHELQKRLEQGANITLIDVREQNEWDLVKIPQASLKPKANFLQSLPSMKTLNKDEEIIVYCKAGKRSDDVVKEMLKHGYRQVFSLEGGILEWIDKIDTSLPKY</sequence>
<protein>
    <submittedName>
        <fullName evidence="2">Molybdopterin-synthase adenylyltransferase MoeB</fullName>
    </submittedName>
</protein>
<reference evidence="2 3" key="1">
    <citation type="submission" date="2020-12" db="EMBL/GenBank/DDBJ databases">
        <title>Comparative genome analysis of fungal antagonists Marinomonas ostreistagni 398 and M. spartinae 468.</title>
        <authorList>
            <person name="Fields J.L."/>
            <person name="Mavrodi O.V."/>
            <person name="Biber P.D."/>
            <person name="Indest K.J."/>
            <person name="Mavrodi D.V."/>
        </authorList>
    </citation>
    <scope>NUCLEOTIDE SEQUENCE [LARGE SCALE GENOMIC DNA]</scope>
    <source>
        <strain evidence="2 3">USM7</strain>
    </source>
</reference>
<keyword evidence="3" id="KW-1185">Reference proteome</keyword>
<keyword evidence="2" id="KW-0808">Transferase</keyword>
<dbReference type="InterPro" id="IPR001763">
    <property type="entry name" value="Rhodanese-like_dom"/>
</dbReference>
<dbReference type="PROSITE" id="PS50206">
    <property type="entry name" value="RHODANESE_3"/>
    <property type="match status" value="1"/>
</dbReference>
<evidence type="ECO:0000313" key="3">
    <source>
        <dbReference type="Proteomes" id="UP000598488"/>
    </source>
</evidence>
<dbReference type="InterPro" id="IPR036873">
    <property type="entry name" value="Rhodanese-like_dom_sf"/>
</dbReference>
<dbReference type="Gene3D" id="3.40.250.10">
    <property type="entry name" value="Rhodanese-like domain"/>
    <property type="match status" value="1"/>
</dbReference>
<name>A0ABS0ZEG3_9GAMM</name>
<dbReference type="Proteomes" id="UP000598488">
    <property type="component" value="Unassembled WGS sequence"/>
</dbReference>
<dbReference type="Pfam" id="PF00899">
    <property type="entry name" value="ThiF"/>
    <property type="match status" value="1"/>
</dbReference>
<accession>A0ABS0ZEG3</accession>
<proteinExistence type="predicted"/>
<dbReference type="CDD" id="cd00158">
    <property type="entry name" value="RHOD"/>
    <property type="match status" value="1"/>
</dbReference>
<dbReference type="SMART" id="SM00450">
    <property type="entry name" value="RHOD"/>
    <property type="match status" value="1"/>
</dbReference>
<organism evidence="2 3">
    <name type="scientific">Marinomonas ostreistagni</name>
    <dbReference type="NCBI Taxonomy" id="359209"/>
    <lineage>
        <taxon>Bacteria</taxon>
        <taxon>Pseudomonadati</taxon>
        <taxon>Pseudomonadota</taxon>
        <taxon>Gammaproteobacteria</taxon>
        <taxon>Oceanospirillales</taxon>
        <taxon>Oceanospirillaceae</taxon>
        <taxon>Marinomonas</taxon>
    </lineage>
</organism>
<dbReference type="NCBIfam" id="NF004281">
    <property type="entry name" value="PRK05690.1"/>
    <property type="match status" value="1"/>
</dbReference>
<evidence type="ECO:0000259" key="1">
    <source>
        <dbReference type="PROSITE" id="PS50206"/>
    </source>
</evidence>
<gene>
    <name evidence="2" type="primary">moeB</name>
    <name evidence="2" type="ORF">JHD44_15150</name>
</gene>
<keyword evidence="2" id="KW-0548">Nucleotidyltransferase</keyword>
<dbReference type="InterPro" id="IPR000594">
    <property type="entry name" value="ThiF_NAD_FAD-bd"/>
</dbReference>
<dbReference type="InterPro" id="IPR045886">
    <property type="entry name" value="ThiF/MoeB/HesA"/>
</dbReference>
<evidence type="ECO:0000313" key="2">
    <source>
        <dbReference type="EMBL" id="MBJ7552025.1"/>
    </source>
</evidence>
<dbReference type="Gene3D" id="3.40.50.720">
    <property type="entry name" value="NAD(P)-binding Rossmann-like Domain"/>
    <property type="match status" value="1"/>
</dbReference>
<dbReference type="GO" id="GO:0016779">
    <property type="term" value="F:nucleotidyltransferase activity"/>
    <property type="evidence" value="ECO:0007669"/>
    <property type="project" value="UniProtKB-KW"/>
</dbReference>
<dbReference type="RefSeq" id="WP_199463611.1">
    <property type="nucleotide sequence ID" value="NZ_JAEMUH010000015.1"/>
</dbReference>
<dbReference type="SUPFAM" id="SSF69572">
    <property type="entry name" value="Activating enzymes of the ubiquitin-like proteins"/>
    <property type="match status" value="1"/>
</dbReference>
<dbReference type="PANTHER" id="PTHR10953:SF102">
    <property type="entry name" value="ADENYLYLTRANSFERASE AND SULFURTRANSFERASE MOCS3"/>
    <property type="match status" value="1"/>
</dbReference>
<dbReference type="CDD" id="cd00757">
    <property type="entry name" value="ThiF_MoeB_HesA_family"/>
    <property type="match status" value="1"/>
</dbReference>